<dbReference type="InterPro" id="IPR019051">
    <property type="entry name" value="Trp_biosyn_TM_oprn/chp"/>
</dbReference>
<feature type="transmembrane region" description="Helical" evidence="2">
    <location>
        <begin position="139"/>
        <end position="159"/>
    </location>
</feature>
<evidence type="ECO:0000256" key="2">
    <source>
        <dbReference type="SAM" id="Phobius"/>
    </source>
</evidence>
<dbReference type="Proteomes" id="UP001154400">
    <property type="component" value="Chromosome"/>
</dbReference>
<gene>
    <name evidence="3" type="ordered locus">REQ_25400</name>
</gene>
<feature type="transmembrane region" description="Helical" evidence="2">
    <location>
        <begin position="61"/>
        <end position="82"/>
    </location>
</feature>
<dbReference type="InterPro" id="IPR011746">
    <property type="entry name" value="Trp_synth-assoc_CHP"/>
</dbReference>
<feature type="region of interest" description="Disordered" evidence="1">
    <location>
        <begin position="166"/>
        <end position="245"/>
    </location>
</feature>
<keyword evidence="2" id="KW-0472">Membrane</keyword>
<dbReference type="Pfam" id="PF09534">
    <property type="entry name" value="Trp_oprn_chp"/>
    <property type="match status" value="1"/>
</dbReference>
<feature type="compositionally biased region" description="Low complexity" evidence="1">
    <location>
        <begin position="218"/>
        <end position="229"/>
    </location>
</feature>
<evidence type="ECO:0000313" key="3">
    <source>
        <dbReference type="EMBL" id="CBH48576.1"/>
    </source>
</evidence>
<sequence>MSEKKTANPASRSKRATGVAALLLAVAALCLWASSRMTWVTVTSADGLGEERITELDGGTWAAATTPLALALIAAIAAAFAVRGWLLRVVGLLVAVVAVVAAIPAVGLLVGGASDEKASDIAGFERVATQVTATEVATAPALLVLVGSVVALGAAFVLIRKPSAAGGLSSKYDSPAARREATAKRGASHAENEPPTQRMLWDALDAGEDPTVDGGDRASAAGESSPAAPDVTKDTGPSGTRSESE</sequence>
<keyword evidence="2" id="KW-1133">Transmembrane helix</keyword>
<dbReference type="EMBL" id="FN563149">
    <property type="protein sequence ID" value="CBH48576.1"/>
    <property type="molecule type" value="Genomic_DNA"/>
</dbReference>
<feature type="transmembrane region" description="Helical" evidence="2">
    <location>
        <begin position="89"/>
        <end position="110"/>
    </location>
</feature>
<evidence type="ECO:0000313" key="4">
    <source>
        <dbReference type="Proteomes" id="UP000006892"/>
    </source>
</evidence>
<name>A0A3S5Y7P7_RHOH1</name>
<protein>
    <submittedName>
        <fullName evidence="3">Integral membrane protein</fullName>
    </submittedName>
</protein>
<dbReference type="AlphaFoldDB" id="A0A3S5Y7P7"/>
<organism evidence="3">
    <name type="scientific">Rhodococcus hoagii (strain 103S)</name>
    <name type="common">Rhodococcus equi</name>
    <dbReference type="NCBI Taxonomy" id="685727"/>
    <lineage>
        <taxon>Bacteria</taxon>
        <taxon>Bacillati</taxon>
        <taxon>Actinomycetota</taxon>
        <taxon>Actinomycetes</taxon>
        <taxon>Mycobacteriales</taxon>
        <taxon>Nocardiaceae</taxon>
        <taxon>Prescottella</taxon>
    </lineage>
</organism>
<dbReference type="NCBIfam" id="TIGR02234">
    <property type="entry name" value="trp_oprn_chp"/>
    <property type="match status" value="1"/>
</dbReference>
<accession>A0A3S5Y7P7</accession>
<evidence type="ECO:0000256" key="1">
    <source>
        <dbReference type="SAM" id="MobiDB-lite"/>
    </source>
</evidence>
<keyword evidence="2" id="KW-0812">Transmembrane</keyword>
<proteinExistence type="predicted"/>
<dbReference type="KEGG" id="req:REQ_25400"/>
<dbReference type="RefSeq" id="WP_005512867.1">
    <property type="nucleotide sequence ID" value="NC_014659.1"/>
</dbReference>
<reference evidence="3" key="1">
    <citation type="journal article" date="2010" name="PLoS Genet.">
        <title>The genome of a pathogenic rhodococcus: cooptive virulence underpinned by key gene acquisitions.</title>
        <authorList>
            <person name="Letek M."/>
            <person name="Gonzalez P."/>
            <person name="Macarthur I."/>
            <person name="Rodriguez H."/>
            <person name="Freeman T.C."/>
            <person name="Valero-Rello A."/>
            <person name="Blanco M."/>
            <person name="Buckley T."/>
            <person name="Cherevach I."/>
            <person name="Fahey R."/>
            <person name="Hapeshi A."/>
            <person name="Holdstock J."/>
            <person name="Leadon D."/>
            <person name="Navas J."/>
            <person name="Ocampo A."/>
            <person name="Quail M.A."/>
            <person name="Sanders M."/>
            <person name="Scortti M.M."/>
            <person name="Prescott J.F."/>
            <person name="Fogarty U."/>
            <person name="Meijer W.G."/>
            <person name="Parkhill J."/>
            <person name="Bentley S.D."/>
            <person name="Vazquez-Boland J.A."/>
        </authorList>
    </citation>
    <scope>NUCLEOTIDE SEQUENCE [LARGE SCALE GENOMIC DNA]</scope>
    <source>
        <strain evidence="3 4">103S</strain>
    </source>
</reference>
<feature type="compositionally biased region" description="Polar residues" evidence="1">
    <location>
        <begin position="235"/>
        <end position="245"/>
    </location>
</feature>
<feature type="compositionally biased region" description="Basic and acidic residues" evidence="1">
    <location>
        <begin position="176"/>
        <end position="192"/>
    </location>
</feature>